<feature type="domain" description="Headcase middle" evidence="3">
    <location>
        <begin position="221"/>
        <end position="418"/>
    </location>
</feature>
<dbReference type="InterPro" id="IPR031947">
    <property type="entry name" value="Headcase_mid"/>
</dbReference>
<organism evidence="4">
    <name type="scientific">Hadrurus spadix</name>
    <dbReference type="NCBI Taxonomy" id="141984"/>
    <lineage>
        <taxon>Eukaryota</taxon>
        <taxon>Metazoa</taxon>
        <taxon>Ecdysozoa</taxon>
        <taxon>Arthropoda</taxon>
        <taxon>Chelicerata</taxon>
        <taxon>Arachnida</taxon>
        <taxon>Scorpiones</taxon>
        <taxon>Iurida</taxon>
        <taxon>Iuroidea</taxon>
        <taxon>Hadrurus</taxon>
    </lineage>
</organism>
<dbReference type="InterPro" id="IPR026066">
    <property type="entry name" value="Headcase"/>
</dbReference>
<dbReference type="EMBL" id="GFAH01000265">
    <property type="protein sequence ID" value="JAV48124.1"/>
    <property type="molecule type" value="Transcribed_RNA"/>
</dbReference>
<dbReference type="Pfam" id="PF16002">
    <property type="entry name" value="Headcase"/>
    <property type="match status" value="1"/>
</dbReference>
<sequence>MPHQRGRNGLVQEVLIEDDLQQYQAVMEHQESSLTICCVPTGCHIEEPINLDYLTDVVKVICNNEHCQEGQFMHKLCFDQWEETVLTFLRSTGRARSWSEKQRLQNLWTKKGYDLAYKACGCKCGKGHLRKDLDWMPPSVHVEDVSKKKKGRKKKNDKPALALNGTSGTTKQAALPAMRLRSSSMSSTGSGSGSPPSSASADCPLSPTFCGNKKLFFSDRRERHGSGSIFTRRQDYSSFNTLPRHKINSYHIKMEDEGNQGNDETRCFILSTLSANKINRIACVLCHNAMIIFDRYPLVDGTFFLSPRQHSKSSVSMRGDGRMQFLNAICMACLEGWNTTLRCRYCQNRWNGSDLILGTMYSYDILAATPCCSERLRCNNCHRLVIMPEQRLQFFSDYSHSLACPHCGYIDFHFIKSLSTYHRKERE</sequence>
<dbReference type="InterPro" id="IPR054537">
    <property type="entry name" value="HECA_N"/>
</dbReference>
<dbReference type="Pfam" id="PF15353">
    <property type="entry name" value="HECA_N"/>
    <property type="match status" value="1"/>
</dbReference>
<protein>
    <submittedName>
        <fullName evidence="4">Headcase protein</fullName>
    </submittedName>
</protein>
<dbReference type="PANTHER" id="PTHR13425">
    <property type="entry name" value="HEADCASE PROTEIN"/>
    <property type="match status" value="1"/>
</dbReference>
<feature type="compositionally biased region" description="Low complexity" evidence="1">
    <location>
        <begin position="175"/>
        <end position="200"/>
    </location>
</feature>
<feature type="region of interest" description="Disordered" evidence="1">
    <location>
        <begin position="143"/>
        <end position="200"/>
    </location>
</feature>
<evidence type="ECO:0000259" key="3">
    <source>
        <dbReference type="Pfam" id="PF16002"/>
    </source>
</evidence>
<evidence type="ECO:0000256" key="1">
    <source>
        <dbReference type="SAM" id="MobiDB-lite"/>
    </source>
</evidence>
<reference evidence="4" key="1">
    <citation type="submission" date="2016-11" db="EMBL/GenBank/DDBJ databases">
        <title>Venom-gland transcriptomics and venom proteomics of the black-back scorpion (Hadrurus spadix) reveal detectability challenges and an unexplored realm of animal toxin diversity.</title>
        <authorList>
            <person name="Rokyta D.R."/>
            <person name="Ward M.J."/>
        </authorList>
    </citation>
    <scope>NUCLEOTIDE SEQUENCE</scope>
    <source>
        <tissue evidence="4">Venom gland</tissue>
    </source>
</reference>
<dbReference type="PANTHER" id="PTHR13425:SF3">
    <property type="entry name" value="HEADCASE PROTEIN HOMOLOG"/>
    <property type="match status" value="1"/>
</dbReference>
<evidence type="ECO:0000313" key="4">
    <source>
        <dbReference type="EMBL" id="JAV48124.1"/>
    </source>
</evidence>
<proteinExistence type="predicted"/>
<name>A0A1W7RAG0_9SCOR</name>
<feature type="domain" description="Headcase N-terminal" evidence="2">
    <location>
        <begin position="37"/>
        <end position="135"/>
    </location>
</feature>
<accession>A0A1W7RAG0</accession>
<feature type="compositionally biased region" description="Basic residues" evidence="1">
    <location>
        <begin position="147"/>
        <end position="156"/>
    </location>
</feature>
<evidence type="ECO:0000259" key="2">
    <source>
        <dbReference type="Pfam" id="PF15353"/>
    </source>
</evidence>
<dbReference type="AlphaFoldDB" id="A0A1W7RAG0"/>